<name>A0AAE0XM98_9GAST</name>
<keyword evidence="2" id="KW-1185">Reference proteome</keyword>
<evidence type="ECO:0000313" key="1">
    <source>
        <dbReference type="EMBL" id="KAK3696277.1"/>
    </source>
</evidence>
<reference evidence="1" key="1">
    <citation type="journal article" date="2023" name="G3 (Bethesda)">
        <title>A reference genome for the long-term kleptoplast-retaining sea slug Elysia crispata morphotype clarki.</title>
        <authorList>
            <person name="Eastman K.E."/>
            <person name="Pendleton A.L."/>
            <person name="Shaikh M.A."/>
            <person name="Suttiyut T."/>
            <person name="Ogas R."/>
            <person name="Tomko P."/>
            <person name="Gavelis G."/>
            <person name="Widhalm J.R."/>
            <person name="Wisecaver J.H."/>
        </authorList>
    </citation>
    <scope>NUCLEOTIDE SEQUENCE</scope>
    <source>
        <strain evidence="1">ECLA1</strain>
    </source>
</reference>
<proteinExistence type="predicted"/>
<gene>
    <name evidence="1" type="ORF">RRG08_027715</name>
</gene>
<dbReference type="EMBL" id="JAWDGP010008052">
    <property type="protein sequence ID" value="KAK3696277.1"/>
    <property type="molecule type" value="Genomic_DNA"/>
</dbReference>
<sequence>MEAVTQRVLEVLSVRFETQIPLIVIEVTSCSQQSRRPISLPAAGTIIEDIGQQQQQQLLCCVYSVATKSRGADSAGQPGVACDVAMSVNFSTRRMRQQESLNFFFNLMKIYGYSLHLT</sequence>
<comment type="caution">
    <text evidence="1">The sequence shown here is derived from an EMBL/GenBank/DDBJ whole genome shotgun (WGS) entry which is preliminary data.</text>
</comment>
<evidence type="ECO:0000313" key="2">
    <source>
        <dbReference type="Proteomes" id="UP001283361"/>
    </source>
</evidence>
<dbReference type="Proteomes" id="UP001283361">
    <property type="component" value="Unassembled WGS sequence"/>
</dbReference>
<accession>A0AAE0XM98</accession>
<organism evidence="1 2">
    <name type="scientific">Elysia crispata</name>
    <name type="common">lettuce slug</name>
    <dbReference type="NCBI Taxonomy" id="231223"/>
    <lineage>
        <taxon>Eukaryota</taxon>
        <taxon>Metazoa</taxon>
        <taxon>Spiralia</taxon>
        <taxon>Lophotrochozoa</taxon>
        <taxon>Mollusca</taxon>
        <taxon>Gastropoda</taxon>
        <taxon>Heterobranchia</taxon>
        <taxon>Euthyneura</taxon>
        <taxon>Panpulmonata</taxon>
        <taxon>Sacoglossa</taxon>
        <taxon>Placobranchoidea</taxon>
        <taxon>Plakobranchidae</taxon>
        <taxon>Elysia</taxon>
    </lineage>
</organism>
<protein>
    <submittedName>
        <fullName evidence="1">Uncharacterized protein</fullName>
    </submittedName>
</protein>
<dbReference type="AlphaFoldDB" id="A0AAE0XM98"/>